<dbReference type="AlphaFoldDB" id="A0A975TB75"/>
<evidence type="ECO:0000313" key="2">
    <source>
        <dbReference type="EMBL" id="QXE24731.1"/>
    </source>
</evidence>
<proteinExistence type="predicted"/>
<evidence type="ECO:0000313" key="3">
    <source>
        <dbReference type="Proteomes" id="UP000683511"/>
    </source>
</evidence>
<dbReference type="RefSeq" id="WP_390840584.1">
    <property type="nucleotide sequence ID" value="NZ_CP021056.1"/>
</dbReference>
<reference evidence="2" key="1">
    <citation type="submission" date="2017-04" db="EMBL/GenBank/DDBJ databases">
        <title>Genome deletions in a multicellular cyanobacterial endosymbiont for morphological adaptation in marine diatoms.</title>
        <authorList>
            <person name="Wang Y."/>
            <person name="Gao H."/>
            <person name="Li R."/>
            <person name="Xu X."/>
        </authorList>
    </citation>
    <scope>NUCLEOTIDE SEQUENCE</scope>
    <source>
        <strain evidence="2">FACHB 800</strain>
    </source>
</reference>
<sequence length="150" mass="16571">MFRIGLALTLPITILGSVILPSQVPTAAQSTGGNRPLTIRSDVQEYDAKSQVITARGNVQMLYPSRQIQATSAQAQYFSKERRIDFSGNVYILQQGGNSIRAEKVTYLIDEGRFIALPQSNRQVESIYMVQDTEANQVPAPKTPALKRSN</sequence>
<dbReference type="Gene3D" id="2.60.450.10">
    <property type="entry name" value="Lipopolysaccharide (LPS) transport protein A like domain"/>
    <property type="match status" value="1"/>
</dbReference>
<keyword evidence="3" id="KW-1185">Reference proteome</keyword>
<evidence type="ECO:0000259" key="1">
    <source>
        <dbReference type="Pfam" id="PF03968"/>
    </source>
</evidence>
<dbReference type="KEGG" id="rsin:B6N60_03439"/>
<gene>
    <name evidence="2" type="ORF">B6N60_03439</name>
</gene>
<organism evidence="2 3">
    <name type="scientific">Richelia sinica FACHB-800</name>
    <dbReference type="NCBI Taxonomy" id="1357546"/>
    <lineage>
        <taxon>Bacteria</taxon>
        <taxon>Bacillati</taxon>
        <taxon>Cyanobacteriota</taxon>
        <taxon>Cyanophyceae</taxon>
        <taxon>Nostocales</taxon>
        <taxon>Nostocaceae</taxon>
        <taxon>Richelia</taxon>
    </lineage>
</organism>
<dbReference type="Pfam" id="PF03968">
    <property type="entry name" value="LptD_N"/>
    <property type="match status" value="1"/>
</dbReference>
<name>A0A975TB75_9NOST</name>
<dbReference type="InterPro" id="IPR005653">
    <property type="entry name" value="OstA-like_N"/>
</dbReference>
<dbReference type="EMBL" id="CP021056">
    <property type="protein sequence ID" value="QXE24731.1"/>
    <property type="molecule type" value="Genomic_DNA"/>
</dbReference>
<protein>
    <recommendedName>
        <fullName evidence="1">Organic solvent tolerance-like N-terminal domain-containing protein</fullName>
    </recommendedName>
</protein>
<feature type="domain" description="Organic solvent tolerance-like N-terminal" evidence="1">
    <location>
        <begin position="64"/>
        <end position="112"/>
    </location>
</feature>
<dbReference type="Proteomes" id="UP000683511">
    <property type="component" value="Chromosome"/>
</dbReference>
<accession>A0A975TB75</accession>